<dbReference type="SUPFAM" id="SSF48452">
    <property type="entry name" value="TPR-like"/>
    <property type="match status" value="2"/>
</dbReference>
<evidence type="ECO:0000256" key="3">
    <source>
        <dbReference type="PROSITE-ProRule" id="PRU00339"/>
    </source>
</evidence>
<evidence type="ECO:0000313" key="5">
    <source>
        <dbReference type="EMBL" id="KKQ15098.1"/>
    </source>
</evidence>
<gene>
    <name evidence="5" type="ORF">US29_C0052G0004</name>
</gene>
<evidence type="ECO:0000256" key="4">
    <source>
        <dbReference type="SAM" id="Phobius"/>
    </source>
</evidence>
<accession>A0A0G0F7C3</accession>
<reference evidence="5 6" key="1">
    <citation type="journal article" date="2015" name="Nature">
        <title>rRNA introns, odd ribosomes, and small enigmatic genomes across a large radiation of phyla.</title>
        <authorList>
            <person name="Brown C.T."/>
            <person name="Hug L.A."/>
            <person name="Thomas B.C."/>
            <person name="Sharon I."/>
            <person name="Castelle C.J."/>
            <person name="Singh A."/>
            <person name="Wilkins M.J."/>
            <person name="Williams K.H."/>
            <person name="Banfield J.F."/>
        </authorList>
    </citation>
    <scope>NUCLEOTIDE SEQUENCE [LARGE SCALE GENOMIC DNA]</scope>
</reference>
<dbReference type="PANTHER" id="PTHR45586:SF1">
    <property type="entry name" value="LIPOPOLYSACCHARIDE ASSEMBLY PROTEIN B"/>
    <property type="match status" value="1"/>
</dbReference>
<keyword evidence="4" id="KW-0472">Membrane</keyword>
<dbReference type="Proteomes" id="UP000033886">
    <property type="component" value="Unassembled WGS sequence"/>
</dbReference>
<evidence type="ECO:0000256" key="2">
    <source>
        <dbReference type="ARBA" id="ARBA00022803"/>
    </source>
</evidence>
<keyword evidence="1" id="KW-0677">Repeat</keyword>
<dbReference type="EMBL" id="LBSK01000052">
    <property type="protein sequence ID" value="KKQ15098.1"/>
    <property type="molecule type" value="Genomic_DNA"/>
</dbReference>
<feature type="transmembrane region" description="Helical" evidence="4">
    <location>
        <begin position="10"/>
        <end position="29"/>
    </location>
</feature>
<dbReference type="Gene3D" id="1.25.40.10">
    <property type="entry name" value="Tetratricopeptide repeat domain"/>
    <property type="match status" value="3"/>
</dbReference>
<dbReference type="InterPro" id="IPR011990">
    <property type="entry name" value="TPR-like_helical_dom_sf"/>
</dbReference>
<keyword evidence="2 3" id="KW-0802">TPR repeat</keyword>
<dbReference type="AlphaFoldDB" id="A0A0G0F7C3"/>
<feature type="repeat" description="TPR" evidence="3">
    <location>
        <begin position="263"/>
        <end position="296"/>
    </location>
</feature>
<proteinExistence type="predicted"/>
<evidence type="ECO:0000256" key="1">
    <source>
        <dbReference type="ARBA" id="ARBA00022737"/>
    </source>
</evidence>
<dbReference type="PANTHER" id="PTHR45586">
    <property type="entry name" value="TPR REPEAT-CONTAINING PROTEIN PA4667"/>
    <property type="match status" value="1"/>
</dbReference>
<feature type="repeat" description="TPR" evidence="3">
    <location>
        <begin position="111"/>
        <end position="144"/>
    </location>
</feature>
<dbReference type="Pfam" id="PF13432">
    <property type="entry name" value="TPR_16"/>
    <property type="match status" value="1"/>
</dbReference>
<keyword evidence="4" id="KW-1133">Transmembrane helix</keyword>
<evidence type="ECO:0000313" key="6">
    <source>
        <dbReference type="Proteomes" id="UP000033886"/>
    </source>
</evidence>
<dbReference type="SMART" id="SM00028">
    <property type="entry name" value="TPR"/>
    <property type="match status" value="6"/>
</dbReference>
<keyword evidence="4" id="KW-0812">Transmembrane</keyword>
<protein>
    <submittedName>
        <fullName evidence="5">Uncharacterized protein</fullName>
    </submittedName>
</protein>
<organism evidence="5 6">
    <name type="scientific">candidate division WS6 bacterium GW2011_GWF1_36_8</name>
    <dbReference type="NCBI Taxonomy" id="1619098"/>
    <lineage>
        <taxon>Bacteria</taxon>
        <taxon>Candidatus Dojkabacteria</taxon>
    </lineage>
</organism>
<feature type="repeat" description="TPR" evidence="3">
    <location>
        <begin position="438"/>
        <end position="471"/>
    </location>
</feature>
<dbReference type="InterPro" id="IPR051012">
    <property type="entry name" value="CellSynth/LPSAsmb/PSIAsmb"/>
</dbReference>
<name>A0A0G0F7C3_9BACT</name>
<comment type="caution">
    <text evidence="5">The sequence shown here is derived from an EMBL/GenBank/DDBJ whole genome shotgun (WGS) entry which is preliminary data.</text>
</comment>
<dbReference type="Pfam" id="PF13181">
    <property type="entry name" value="TPR_8"/>
    <property type="match status" value="2"/>
</dbReference>
<sequence length="485" mass="54711">MKTAITFKKLIPWIVLVLVIGGLAAWYFITNRVTSAENASYDAKIQEAETMYYSREYSTAMTYYYEAADLIPSRVDAFNGILTILVEKGRNSDALSILEKSAQKIKNDDQAILYTLVGNAYYDDADYDKALETFKKGQGVGVNNQELELMIGRVYLKKGEIDNAAKQFEKDLYENDNLSESKLLLSYIQSSSDIETAKSTLGSVSPSEKWKAYYDEFASVLGSLNTDMKFNATKLSRVYINNGYPALAVAVLEPMESEIVEYIEGVYFLGRAYLEMGEYDKAVLELDKSVTLGGMEDDILWAKARAYMGKDELNNAISSYEKAVGYQGKALSYDLANEYFDVLLTNDLTLKADELLKTVVKNVKAPYIYIWGIKINYALNNVDKINYYIDLLGKTNPGDSDKLEYLYWKAKALLDQNGDITEITKVLDELLAMDRYNAKYYFLLGRLQFEQGQATDAADSFKKAIEYDLGNDITDDATRLLSSVE</sequence>
<dbReference type="InterPro" id="IPR019734">
    <property type="entry name" value="TPR_rpt"/>
</dbReference>
<feature type="repeat" description="TPR" evidence="3">
    <location>
        <begin position="145"/>
        <end position="178"/>
    </location>
</feature>
<dbReference type="PROSITE" id="PS50005">
    <property type="entry name" value="TPR"/>
    <property type="match status" value="4"/>
</dbReference>